<proteinExistence type="predicted"/>
<evidence type="ECO:0000256" key="3">
    <source>
        <dbReference type="ARBA" id="ARBA00023163"/>
    </source>
</evidence>
<organism evidence="6 8">
    <name type="scientific">Micromonospora peucetia</name>
    <dbReference type="NCBI Taxonomy" id="47871"/>
    <lineage>
        <taxon>Bacteria</taxon>
        <taxon>Bacillati</taxon>
        <taxon>Actinomycetota</taxon>
        <taxon>Actinomycetes</taxon>
        <taxon>Micromonosporales</taxon>
        <taxon>Micromonosporaceae</taxon>
        <taxon>Micromonospora</taxon>
    </lineage>
</organism>
<keyword evidence="9" id="KW-1185">Reference proteome</keyword>
<dbReference type="Gene3D" id="1.10.357.10">
    <property type="entry name" value="Tetracycline Repressor, domain 2"/>
    <property type="match status" value="1"/>
</dbReference>
<dbReference type="Proteomes" id="UP000199343">
    <property type="component" value="Unassembled WGS sequence"/>
</dbReference>
<dbReference type="PANTHER" id="PTHR47506">
    <property type="entry name" value="TRANSCRIPTIONAL REGULATORY PROTEIN"/>
    <property type="match status" value="1"/>
</dbReference>
<name>A0A1C6UTE0_9ACTN</name>
<evidence type="ECO:0000256" key="4">
    <source>
        <dbReference type="PROSITE-ProRule" id="PRU00335"/>
    </source>
</evidence>
<evidence type="ECO:0000313" key="9">
    <source>
        <dbReference type="Proteomes" id="UP001334804"/>
    </source>
</evidence>
<dbReference type="InterPro" id="IPR009057">
    <property type="entry name" value="Homeodomain-like_sf"/>
</dbReference>
<protein>
    <submittedName>
        <fullName evidence="7">TetR/AcrR family transcriptional regulator</fullName>
    </submittedName>
    <submittedName>
        <fullName evidence="6">Transcriptional regulator, TetR family</fullName>
    </submittedName>
</protein>
<feature type="DNA-binding region" description="H-T-H motif" evidence="4">
    <location>
        <begin position="38"/>
        <end position="57"/>
    </location>
</feature>
<dbReference type="Proteomes" id="UP001334804">
    <property type="component" value="Chromosome"/>
</dbReference>
<dbReference type="EMBL" id="FMIC01000002">
    <property type="protein sequence ID" value="SCL57251.1"/>
    <property type="molecule type" value="Genomic_DNA"/>
</dbReference>
<dbReference type="Pfam" id="PF21993">
    <property type="entry name" value="TetR_C_13_2"/>
    <property type="match status" value="1"/>
</dbReference>
<evidence type="ECO:0000256" key="1">
    <source>
        <dbReference type="ARBA" id="ARBA00023015"/>
    </source>
</evidence>
<keyword evidence="1" id="KW-0805">Transcription regulation</keyword>
<keyword evidence="2 4" id="KW-0238">DNA-binding</keyword>
<dbReference type="AlphaFoldDB" id="A0A1C6UTE0"/>
<reference evidence="7 9" key="2">
    <citation type="submission" date="2022-10" db="EMBL/GenBank/DDBJ databases">
        <title>The complete genomes of actinobacterial strains from the NBC collection.</title>
        <authorList>
            <person name="Joergensen T.S."/>
            <person name="Alvarez Arevalo M."/>
            <person name="Sterndorff E.B."/>
            <person name="Faurdal D."/>
            <person name="Vuksanovic O."/>
            <person name="Mourched A.-S."/>
            <person name="Charusanti P."/>
            <person name="Shaw S."/>
            <person name="Blin K."/>
            <person name="Weber T."/>
        </authorList>
    </citation>
    <scope>NUCLEOTIDE SEQUENCE [LARGE SCALE GENOMIC DNA]</scope>
    <source>
        <strain evidence="7 9">NBC 01809</strain>
    </source>
</reference>
<reference evidence="6 8" key="1">
    <citation type="submission" date="2016-06" db="EMBL/GenBank/DDBJ databases">
        <authorList>
            <person name="Kjaerup R.B."/>
            <person name="Dalgaard T.S."/>
            <person name="Juul-Madsen H.R."/>
        </authorList>
    </citation>
    <scope>NUCLEOTIDE SEQUENCE [LARGE SCALE GENOMIC DNA]</scope>
    <source>
        <strain evidence="6 8">DSM 43363</strain>
    </source>
</reference>
<dbReference type="PROSITE" id="PS50977">
    <property type="entry name" value="HTH_TETR_2"/>
    <property type="match status" value="1"/>
</dbReference>
<keyword evidence="3" id="KW-0804">Transcription</keyword>
<dbReference type="OrthoDB" id="4567939at2"/>
<sequence length="205" mass="21813">MKTSARQAATVNGSLGTRERIVRVASRLMQRQGYDGTGIKQISVEAAATLGSVYHFFPGGKQELAVAAIRHGDQEFADLLRATLDQVADPAEAVVTCARDLAEGLRDSDWTDGCPVTSTALGTASRAPDIQRAAADAFAHWRLLVADKLRRAGIAEDDAEDLAHTVISTLEGAELAAQVSRNDQPLLTAGRHLAQLINLHRPPGA</sequence>
<evidence type="ECO:0000259" key="5">
    <source>
        <dbReference type="PROSITE" id="PS50977"/>
    </source>
</evidence>
<dbReference type="Pfam" id="PF00440">
    <property type="entry name" value="TetR_N"/>
    <property type="match status" value="1"/>
</dbReference>
<evidence type="ECO:0000256" key="2">
    <source>
        <dbReference type="ARBA" id="ARBA00023125"/>
    </source>
</evidence>
<evidence type="ECO:0000313" key="6">
    <source>
        <dbReference type="EMBL" id="SCL57251.1"/>
    </source>
</evidence>
<dbReference type="InterPro" id="IPR001647">
    <property type="entry name" value="HTH_TetR"/>
</dbReference>
<dbReference type="InterPro" id="IPR036271">
    <property type="entry name" value="Tet_transcr_reg_TetR-rel_C_sf"/>
</dbReference>
<dbReference type="RefSeq" id="WP_091624808.1">
    <property type="nucleotide sequence ID" value="NZ_CP109071.1"/>
</dbReference>
<dbReference type="SUPFAM" id="SSF46689">
    <property type="entry name" value="Homeodomain-like"/>
    <property type="match status" value="1"/>
</dbReference>
<dbReference type="SUPFAM" id="SSF48498">
    <property type="entry name" value="Tetracyclin repressor-like, C-terminal domain"/>
    <property type="match status" value="1"/>
</dbReference>
<evidence type="ECO:0000313" key="7">
    <source>
        <dbReference type="EMBL" id="WSA34786.1"/>
    </source>
</evidence>
<dbReference type="InterPro" id="IPR054156">
    <property type="entry name" value="YxaF_TetR_C"/>
</dbReference>
<gene>
    <name evidence="6" type="ORF">GA0070608_1791</name>
    <name evidence="7" type="ORF">OIE14_12435</name>
</gene>
<dbReference type="PANTHER" id="PTHR47506:SF3">
    <property type="entry name" value="HTH-TYPE TRANSCRIPTIONAL REGULATOR LMRA"/>
    <property type="match status" value="1"/>
</dbReference>
<dbReference type="GO" id="GO:0003677">
    <property type="term" value="F:DNA binding"/>
    <property type="evidence" value="ECO:0007669"/>
    <property type="project" value="UniProtKB-UniRule"/>
</dbReference>
<evidence type="ECO:0000313" key="8">
    <source>
        <dbReference type="Proteomes" id="UP000199343"/>
    </source>
</evidence>
<dbReference type="STRING" id="47871.GA0070608_1791"/>
<feature type="domain" description="HTH tetR-type" evidence="5">
    <location>
        <begin position="15"/>
        <end position="75"/>
    </location>
</feature>
<accession>A0A1C6UTE0</accession>
<dbReference type="EMBL" id="CP109071">
    <property type="protein sequence ID" value="WSA34786.1"/>
    <property type="molecule type" value="Genomic_DNA"/>
</dbReference>